<keyword evidence="2 3" id="KW-0808">Transferase</keyword>
<name>A0A512BFP7_9BACT</name>
<dbReference type="EMBL" id="BJYT01000013">
    <property type="protein sequence ID" value="GEO10784.1"/>
    <property type="molecule type" value="Genomic_DNA"/>
</dbReference>
<sequence length="302" mass="34926">MQVSDRLQHEDSMIISKITSGLGNQLFQYAVAKSLSLKHKTSLFFDLSYYKSTYETDTARSFKLHHFDIDYKTLNTSPLVYLSKATKLFPNRSCQPFFLLLKEKHFHYDEQVVKAKSTCITLDGFWQSEKYFADATEAIRRELIFKDAATSSLNDYKGQIEKAVNPVSIHIRRGDYVSHPEFSKSFGFIGLEYYEQAVSYIKTKVENPTFFVFSDDKEWVKKSFKLPGSNVFVETAGEDSDVIELQLMSLCTHHIIANSSFSWWGAWLNNNKNKIVISPASWYKNKPDWNTKDLLPASWVTF</sequence>
<dbReference type="GO" id="GO:0016020">
    <property type="term" value="C:membrane"/>
    <property type="evidence" value="ECO:0007669"/>
    <property type="project" value="InterPro"/>
</dbReference>
<dbReference type="Proteomes" id="UP000321513">
    <property type="component" value="Unassembled WGS sequence"/>
</dbReference>
<dbReference type="PANTHER" id="PTHR11927">
    <property type="entry name" value="GALACTOSIDE 2-L-FUCOSYLTRANSFERASE"/>
    <property type="match status" value="1"/>
</dbReference>
<dbReference type="Pfam" id="PF01531">
    <property type="entry name" value="Glyco_transf_11"/>
    <property type="match status" value="1"/>
</dbReference>
<keyword evidence="4" id="KW-1185">Reference proteome</keyword>
<dbReference type="Gene3D" id="3.40.50.11350">
    <property type="match status" value="1"/>
</dbReference>
<organism evidence="3 4">
    <name type="scientific">Segetibacter aerophilus</name>
    <dbReference type="NCBI Taxonomy" id="670293"/>
    <lineage>
        <taxon>Bacteria</taxon>
        <taxon>Pseudomonadati</taxon>
        <taxon>Bacteroidota</taxon>
        <taxon>Chitinophagia</taxon>
        <taxon>Chitinophagales</taxon>
        <taxon>Chitinophagaceae</taxon>
        <taxon>Segetibacter</taxon>
    </lineage>
</organism>
<comment type="caution">
    <text evidence="3">The sequence shown here is derived from an EMBL/GenBank/DDBJ whole genome shotgun (WGS) entry which is preliminary data.</text>
</comment>
<reference evidence="3 4" key="1">
    <citation type="submission" date="2019-07" db="EMBL/GenBank/DDBJ databases">
        <title>Whole genome shotgun sequence of Segetibacter aerophilus NBRC 106135.</title>
        <authorList>
            <person name="Hosoyama A."/>
            <person name="Uohara A."/>
            <person name="Ohji S."/>
            <person name="Ichikawa N."/>
        </authorList>
    </citation>
    <scope>NUCLEOTIDE SEQUENCE [LARGE SCALE GENOMIC DNA]</scope>
    <source>
        <strain evidence="3 4">NBRC 106135</strain>
    </source>
</reference>
<dbReference type="AlphaFoldDB" id="A0A512BFP7"/>
<dbReference type="CDD" id="cd11301">
    <property type="entry name" value="Fut1_Fut2_like"/>
    <property type="match status" value="1"/>
</dbReference>
<dbReference type="GO" id="GO:0005975">
    <property type="term" value="P:carbohydrate metabolic process"/>
    <property type="evidence" value="ECO:0007669"/>
    <property type="project" value="InterPro"/>
</dbReference>
<evidence type="ECO:0000256" key="1">
    <source>
        <dbReference type="ARBA" id="ARBA00022676"/>
    </source>
</evidence>
<dbReference type="InterPro" id="IPR002516">
    <property type="entry name" value="Glyco_trans_11"/>
</dbReference>
<keyword evidence="1 3" id="KW-0328">Glycosyltransferase</keyword>
<dbReference type="PANTHER" id="PTHR11927:SF9">
    <property type="entry name" value="L-FUCOSYLTRANSFERASE"/>
    <property type="match status" value="1"/>
</dbReference>
<evidence type="ECO:0000313" key="3">
    <source>
        <dbReference type="EMBL" id="GEO10784.1"/>
    </source>
</evidence>
<proteinExistence type="predicted"/>
<gene>
    <name evidence="3" type="ORF">SAE01_32800</name>
</gene>
<evidence type="ECO:0000256" key="2">
    <source>
        <dbReference type="ARBA" id="ARBA00022679"/>
    </source>
</evidence>
<accession>A0A512BFP7</accession>
<evidence type="ECO:0000313" key="4">
    <source>
        <dbReference type="Proteomes" id="UP000321513"/>
    </source>
</evidence>
<protein>
    <submittedName>
        <fullName evidence="3">Alpha-1,2-fucosyltransferase</fullName>
    </submittedName>
</protein>
<dbReference type="GO" id="GO:0008107">
    <property type="term" value="F:galactoside 2-alpha-L-fucosyltransferase activity"/>
    <property type="evidence" value="ECO:0007669"/>
    <property type="project" value="InterPro"/>
</dbReference>